<feature type="compositionally biased region" description="Basic and acidic residues" evidence="1">
    <location>
        <begin position="116"/>
        <end position="153"/>
    </location>
</feature>
<feature type="compositionally biased region" description="Basic and acidic residues" evidence="1">
    <location>
        <begin position="7"/>
        <end position="35"/>
    </location>
</feature>
<evidence type="ECO:0000256" key="1">
    <source>
        <dbReference type="SAM" id="MobiDB-lite"/>
    </source>
</evidence>
<accession>A0A9P5SNF0</accession>
<feature type="compositionally biased region" description="Pro residues" evidence="1">
    <location>
        <begin position="320"/>
        <end position="329"/>
    </location>
</feature>
<gene>
    <name evidence="2" type="ORF">BG006_006190</name>
</gene>
<dbReference type="AlphaFoldDB" id="A0A9P5SNF0"/>
<feature type="region of interest" description="Disordered" evidence="1">
    <location>
        <begin position="1"/>
        <end position="402"/>
    </location>
</feature>
<organism evidence="2 3">
    <name type="scientific">Podila minutissima</name>
    <dbReference type="NCBI Taxonomy" id="64525"/>
    <lineage>
        <taxon>Eukaryota</taxon>
        <taxon>Fungi</taxon>
        <taxon>Fungi incertae sedis</taxon>
        <taxon>Mucoromycota</taxon>
        <taxon>Mortierellomycotina</taxon>
        <taxon>Mortierellomycetes</taxon>
        <taxon>Mortierellales</taxon>
        <taxon>Mortierellaceae</taxon>
        <taxon>Podila</taxon>
    </lineage>
</organism>
<dbReference type="Proteomes" id="UP000696485">
    <property type="component" value="Unassembled WGS sequence"/>
</dbReference>
<name>A0A9P5SNF0_9FUNG</name>
<feature type="compositionally biased region" description="Basic and acidic residues" evidence="1">
    <location>
        <begin position="65"/>
        <end position="89"/>
    </location>
</feature>
<comment type="caution">
    <text evidence="2">The sequence shown here is derived from an EMBL/GenBank/DDBJ whole genome shotgun (WGS) entry which is preliminary data.</text>
</comment>
<feature type="compositionally biased region" description="Pro residues" evidence="1">
    <location>
        <begin position="338"/>
        <end position="359"/>
    </location>
</feature>
<reference evidence="2" key="1">
    <citation type="journal article" date="2020" name="Fungal Divers.">
        <title>Resolving the Mortierellaceae phylogeny through synthesis of multi-gene phylogenetics and phylogenomics.</title>
        <authorList>
            <person name="Vandepol N."/>
            <person name="Liber J."/>
            <person name="Desiro A."/>
            <person name="Na H."/>
            <person name="Kennedy M."/>
            <person name="Barry K."/>
            <person name="Grigoriev I.V."/>
            <person name="Miller A.N."/>
            <person name="O'Donnell K."/>
            <person name="Stajich J.E."/>
            <person name="Bonito G."/>
        </authorList>
    </citation>
    <scope>NUCLEOTIDE SEQUENCE</scope>
    <source>
        <strain evidence="2">NVP1</strain>
    </source>
</reference>
<feature type="compositionally biased region" description="Gly residues" evidence="1">
    <location>
        <begin position="382"/>
        <end position="391"/>
    </location>
</feature>
<feature type="compositionally biased region" description="Basic and acidic residues" evidence="1">
    <location>
        <begin position="196"/>
        <end position="224"/>
    </location>
</feature>
<keyword evidence="3" id="KW-1185">Reference proteome</keyword>
<proteinExistence type="predicted"/>
<dbReference type="EMBL" id="JAAAUY010000361">
    <property type="protein sequence ID" value="KAF9330920.1"/>
    <property type="molecule type" value="Genomic_DNA"/>
</dbReference>
<evidence type="ECO:0000313" key="2">
    <source>
        <dbReference type="EMBL" id="KAF9330920.1"/>
    </source>
</evidence>
<evidence type="ECO:0000313" key="3">
    <source>
        <dbReference type="Proteomes" id="UP000696485"/>
    </source>
</evidence>
<protein>
    <submittedName>
        <fullName evidence="2">Uncharacterized protein</fullName>
    </submittedName>
</protein>
<sequence>MSLAPEKGIEATPDHRPEAKFREQQQFHPAMRDELFAAPGAGLQNSKNKTSGHGNGNNVNSSNNDKPKTDRDYYDHPVNDYFDDDHKTGPIEAQLSAPQPRDLTHGNLTPAPEYYLGKEDIDPRRDLRGMDTPDTYVEHHPTYTKGKGSDSRRSSFSSDGGNAHITPDQAQKAHNNKMIGHKESIGSVQMLLEHNSSSDHGQDRGHGRDERDRARDRDQEREMNQHNGPRSPRFASDAVSESTVSMMPALPPTASPIPFKDQGPRHEPNSPLSPRPHDDPYADSAFSSEDFDNRSLMSGPYSPYGPNNHGPPRHHQQSPPFHPSQPYSPPYHSNQYPGSPPFNPNGRPQQPPRGGPPPGHGYGHGHSHGYNGPPRGGPPSPGGGYYGGGPPRGYNQNHHGQY</sequence>